<reference evidence="1 2" key="1">
    <citation type="submission" date="2023-11" db="EMBL/GenBank/DDBJ databases">
        <authorList>
            <person name="Xu M."/>
            <person name="Jiang T."/>
        </authorList>
    </citation>
    <scope>NUCLEOTIDE SEQUENCE [LARGE SCALE GENOMIC DNA]</scope>
    <source>
        <strain evidence="1 2">SD</strain>
    </source>
</reference>
<keyword evidence="2" id="KW-1185">Reference proteome</keyword>
<proteinExistence type="predicted"/>
<protein>
    <submittedName>
        <fullName evidence="1">Uncharacterized protein</fullName>
    </submittedName>
</protein>
<comment type="caution">
    <text evidence="1">The sequence shown here is derived from an EMBL/GenBank/DDBJ whole genome shotgun (WGS) entry which is preliminary data.</text>
</comment>
<gene>
    <name evidence="1" type="ORF">SK069_18960</name>
</gene>
<accession>A0ABU4VP96</accession>
<sequence>MITPEPINARFVGGPLHGETHLLAHRLPFVQVPAPGEEFFARLHVERPEGVEDAYLYAVEGAQDEETLVYRHVAEA</sequence>
<evidence type="ECO:0000313" key="2">
    <source>
        <dbReference type="Proteomes" id="UP001277761"/>
    </source>
</evidence>
<evidence type="ECO:0000313" key="1">
    <source>
        <dbReference type="EMBL" id="MDX8153684.1"/>
    </source>
</evidence>
<name>A0ABU4VP96_9ACTN</name>
<dbReference type="EMBL" id="JAXAVX010000018">
    <property type="protein sequence ID" value="MDX8153684.1"/>
    <property type="molecule type" value="Genomic_DNA"/>
</dbReference>
<dbReference type="Proteomes" id="UP001277761">
    <property type="component" value="Unassembled WGS sequence"/>
</dbReference>
<dbReference type="RefSeq" id="WP_319955834.1">
    <property type="nucleotide sequence ID" value="NZ_JAXAVX010000018.1"/>
</dbReference>
<organism evidence="1 2">
    <name type="scientific">Patulibacter brassicae</name>
    <dbReference type="NCBI Taxonomy" id="1705717"/>
    <lineage>
        <taxon>Bacteria</taxon>
        <taxon>Bacillati</taxon>
        <taxon>Actinomycetota</taxon>
        <taxon>Thermoleophilia</taxon>
        <taxon>Solirubrobacterales</taxon>
        <taxon>Patulibacteraceae</taxon>
        <taxon>Patulibacter</taxon>
    </lineage>
</organism>